<dbReference type="PANTHER" id="PTHR14226">
    <property type="entry name" value="NEUROPATHY TARGET ESTERASE/SWISS CHEESE D.MELANOGASTER"/>
    <property type="match status" value="1"/>
</dbReference>
<dbReference type="SUPFAM" id="SSF52151">
    <property type="entry name" value="FabD/lysophospholipase-like"/>
    <property type="match status" value="1"/>
</dbReference>
<dbReference type="InterPro" id="IPR016035">
    <property type="entry name" value="Acyl_Trfase/lysoPLipase"/>
</dbReference>
<keyword evidence="1 4" id="KW-0378">Hydrolase</keyword>
<dbReference type="InterPro" id="IPR002641">
    <property type="entry name" value="PNPLA_dom"/>
</dbReference>
<reference evidence="7" key="1">
    <citation type="submission" date="2016-10" db="EMBL/GenBank/DDBJ databases">
        <authorList>
            <person name="Varghese N."/>
            <person name="Submissions S."/>
        </authorList>
    </citation>
    <scope>NUCLEOTIDE SEQUENCE [LARGE SCALE GENOMIC DNA]</scope>
    <source>
        <strain evidence="7">SP</strain>
    </source>
</reference>
<dbReference type="AlphaFoldDB" id="A0A1H3MJD2"/>
<sequence length="265" mass="28942">MEPTIGLALGSGGSRGFAHIGVLKVLAEEGIEIDYIAGSSMGALVGALFGAGHQAETLEKLALRFRRKYLLDFTVPKMGFIKGDKVKQLVGMLVEQKKLEELALPCAVIATDLLTGEKAVFRHGPVAAAVRASIAIPGIFIPETIGGRVFVDGGVVDRVPVEVVKEMGADIVVAVDVTSFNPQSDIGSIYDVIIQTMDIMEKEMVRYREIKADVMIRPPLSHIKPKQFANVQEIIETGEAEAKKFMPLLKEKIRIWKGRHHENRS</sequence>
<feature type="domain" description="PNPLA" evidence="5">
    <location>
        <begin position="7"/>
        <end position="165"/>
    </location>
</feature>
<feature type="active site" description="Nucleophile" evidence="4">
    <location>
        <position position="40"/>
    </location>
</feature>
<evidence type="ECO:0000256" key="2">
    <source>
        <dbReference type="ARBA" id="ARBA00022963"/>
    </source>
</evidence>
<evidence type="ECO:0000313" key="6">
    <source>
        <dbReference type="EMBL" id="SDY76686.1"/>
    </source>
</evidence>
<feature type="active site" description="Proton acceptor" evidence="4">
    <location>
        <position position="152"/>
    </location>
</feature>
<evidence type="ECO:0000256" key="3">
    <source>
        <dbReference type="ARBA" id="ARBA00023098"/>
    </source>
</evidence>
<dbReference type="Proteomes" id="UP000198935">
    <property type="component" value="Unassembled WGS sequence"/>
</dbReference>
<comment type="caution">
    <text evidence="4">Lacks conserved residue(s) required for the propagation of feature annotation.</text>
</comment>
<dbReference type="InterPro" id="IPR050301">
    <property type="entry name" value="NTE"/>
</dbReference>
<dbReference type="PROSITE" id="PS51635">
    <property type="entry name" value="PNPLA"/>
    <property type="match status" value="1"/>
</dbReference>
<keyword evidence="3 4" id="KW-0443">Lipid metabolism</keyword>
<feature type="short sequence motif" description="DGA/G" evidence="4">
    <location>
        <begin position="152"/>
        <end position="154"/>
    </location>
</feature>
<dbReference type="OrthoDB" id="9770965at2"/>
<keyword evidence="2 4" id="KW-0442">Lipid degradation</keyword>
<feature type="short sequence motif" description="GXSXG" evidence="4">
    <location>
        <begin position="38"/>
        <end position="42"/>
    </location>
</feature>
<evidence type="ECO:0000313" key="7">
    <source>
        <dbReference type="Proteomes" id="UP000198935"/>
    </source>
</evidence>
<dbReference type="Pfam" id="PF01734">
    <property type="entry name" value="Patatin"/>
    <property type="match status" value="1"/>
</dbReference>
<protein>
    <submittedName>
        <fullName evidence="6">NTE family protein</fullName>
    </submittedName>
</protein>
<evidence type="ECO:0000256" key="4">
    <source>
        <dbReference type="PROSITE-ProRule" id="PRU01161"/>
    </source>
</evidence>
<accession>A0A1H3MJD2</accession>
<dbReference type="EMBL" id="FNPI01000003">
    <property type="protein sequence ID" value="SDY76686.1"/>
    <property type="molecule type" value="Genomic_DNA"/>
</dbReference>
<organism evidence="6 7">
    <name type="scientific">Evansella caseinilytica</name>
    <dbReference type="NCBI Taxonomy" id="1503961"/>
    <lineage>
        <taxon>Bacteria</taxon>
        <taxon>Bacillati</taxon>
        <taxon>Bacillota</taxon>
        <taxon>Bacilli</taxon>
        <taxon>Bacillales</taxon>
        <taxon>Bacillaceae</taxon>
        <taxon>Evansella</taxon>
    </lineage>
</organism>
<keyword evidence="7" id="KW-1185">Reference proteome</keyword>
<gene>
    <name evidence="6" type="ORF">SAMN05421736_103248</name>
</gene>
<name>A0A1H3MJD2_9BACI</name>
<dbReference type="Gene3D" id="3.40.1090.10">
    <property type="entry name" value="Cytosolic phospholipase A2 catalytic domain"/>
    <property type="match status" value="1"/>
</dbReference>
<dbReference type="GO" id="GO:0016042">
    <property type="term" value="P:lipid catabolic process"/>
    <property type="evidence" value="ECO:0007669"/>
    <property type="project" value="UniProtKB-UniRule"/>
</dbReference>
<dbReference type="STRING" id="1503961.SAMN05421736_103248"/>
<evidence type="ECO:0000256" key="1">
    <source>
        <dbReference type="ARBA" id="ARBA00022801"/>
    </source>
</evidence>
<evidence type="ECO:0000259" key="5">
    <source>
        <dbReference type="PROSITE" id="PS51635"/>
    </source>
</evidence>
<dbReference type="GO" id="GO:0016787">
    <property type="term" value="F:hydrolase activity"/>
    <property type="evidence" value="ECO:0007669"/>
    <property type="project" value="UniProtKB-UniRule"/>
</dbReference>
<dbReference type="PANTHER" id="PTHR14226:SF76">
    <property type="entry name" value="NTE FAMILY PROTEIN RSSA"/>
    <property type="match status" value="1"/>
</dbReference>
<proteinExistence type="predicted"/>